<organism evidence="2 3">
    <name type="scientific">Geobacter anodireducens</name>
    <dbReference type="NCBI Taxonomy" id="1340425"/>
    <lineage>
        <taxon>Bacteria</taxon>
        <taxon>Pseudomonadati</taxon>
        <taxon>Thermodesulfobacteriota</taxon>
        <taxon>Desulfuromonadia</taxon>
        <taxon>Geobacterales</taxon>
        <taxon>Geobacteraceae</taxon>
        <taxon>Geobacter</taxon>
    </lineage>
</organism>
<keyword evidence="3" id="KW-1185">Reference proteome</keyword>
<evidence type="ECO:0000313" key="2">
    <source>
        <dbReference type="EMBL" id="MBE2887237.1"/>
    </source>
</evidence>
<comment type="caution">
    <text evidence="2">The sequence shown here is derived from an EMBL/GenBank/DDBJ whole genome shotgun (WGS) entry which is preliminary data.</text>
</comment>
<proteinExistence type="predicted"/>
<protein>
    <submittedName>
        <fullName evidence="2">Uncharacterized protein</fullName>
    </submittedName>
</protein>
<evidence type="ECO:0000313" key="3">
    <source>
        <dbReference type="Proteomes" id="UP000618926"/>
    </source>
</evidence>
<evidence type="ECO:0000256" key="1">
    <source>
        <dbReference type="SAM" id="Coils"/>
    </source>
</evidence>
<keyword evidence="1" id="KW-0175">Coiled coil</keyword>
<gene>
    <name evidence="2" type="ORF">IIE05_04575</name>
</gene>
<sequence length="52" mass="6140">MAVLYFDEAWDEGRIQWEIDRLKAEMSSYKAHIERLESLAEKKREAKALRAG</sequence>
<feature type="coiled-coil region" evidence="1">
    <location>
        <begin position="19"/>
        <end position="49"/>
    </location>
</feature>
<dbReference type="RefSeq" id="WP_161792678.1">
    <property type="nucleotide sequence ID" value="NZ_JADBFD010000005.1"/>
</dbReference>
<dbReference type="EMBL" id="JADBFD010000005">
    <property type="protein sequence ID" value="MBE2887237.1"/>
    <property type="molecule type" value="Genomic_DNA"/>
</dbReference>
<name>A0ABR9NSJ7_9BACT</name>
<reference evidence="2 3" key="1">
    <citation type="submission" date="2020-10" db="EMBL/GenBank/DDBJ databases">
        <title>Investigation of anaerobic biodegradation of phenanthrene by a sulfate-dependent Geobacter anodireducens strain PheS2.</title>
        <authorList>
            <person name="Zhang Z."/>
        </authorList>
    </citation>
    <scope>NUCLEOTIDE SEQUENCE [LARGE SCALE GENOMIC DNA]</scope>
    <source>
        <strain evidence="2 3">PheS2</strain>
    </source>
</reference>
<accession>A0ABR9NSJ7</accession>
<dbReference type="Proteomes" id="UP000618926">
    <property type="component" value="Unassembled WGS sequence"/>
</dbReference>